<dbReference type="GO" id="GO:0005829">
    <property type="term" value="C:cytosol"/>
    <property type="evidence" value="ECO:0007669"/>
    <property type="project" value="TreeGrafter"/>
</dbReference>
<dbReference type="InterPro" id="IPR014721">
    <property type="entry name" value="Ribsml_uS5_D2-typ_fold_subgr"/>
</dbReference>
<dbReference type="GeneID" id="30983875"/>
<evidence type="ECO:0000256" key="1">
    <source>
        <dbReference type="ARBA" id="ARBA00022741"/>
    </source>
</evidence>
<dbReference type="SMART" id="SM00838">
    <property type="entry name" value="EFG_C"/>
    <property type="match status" value="1"/>
</dbReference>
<evidence type="ECO:0000313" key="5">
    <source>
        <dbReference type="EMBL" id="ODV79825.1"/>
    </source>
</evidence>
<dbReference type="InterPro" id="IPR005517">
    <property type="entry name" value="Transl_elong_EFG/EF2_IV"/>
</dbReference>
<dbReference type="GO" id="GO:0000388">
    <property type="term" value="P:spliceosome conformational change to release U4 (or U4atac) and U1 (or U11)"/>
    <property type="evidence" value="ECO:0007669"/>
    <property type="project" value="EnsemblFungi"/>
</dbReference>
<dbReference type="InterPro" id="IPR005225">
    <property type="entry name" value="Small_GTP-bd"/>
</dbReference>
<dbReference type="GO" id="GO:0046540">
    <property type="term" value="C:U4/U6 x U5 tri-snRNP complex"/>
    <property type="evidence" value="ECO:0007669"/>
    <property type="project" value="EnsemblFungi"/>
</dbReference>
<dbReference type="SMART" id="SM00889">
    <property type="entry name" value="EFG_IV"/>
    <property type="match status" value="1"/>
</dbReference>
<dbReference type="PROSITE" id="PS51722">
    <property type="entry name" value="G_TR_2"/>
    <property type="match status" value="1"/>
</dbReference>
<dbReference type="GO" id="GO:0005682">
    <property type="term" value="C:U5 snRNP"/>
    <property type="evidence" value="ECO:0007669"/>
    <property type="project" value="EnsemblFungi"/>
</dbReference>
<dbReference type="PANTHER" id="PTHR42908:SF6">
    <property type="entry name" value="116 KDA U5 SMALL NUCLEAR RIBONUCLEOPROTEIN COMPONENT"/>
    <property type="match status" value="1"/>
</dbReference>
<dbReference type="NCBIfam" id="TIGR00231">
    <property type="entry name" value="small_GTP"/>
    <property type="match status" value="1"/>
</dbReference>
<keyword evidence="2" id="KW-0342">GTP-binding</keyword>
<dbReference type="Gene3D" id="3.30.70.240">
    <property type="match status" value="1"/>
</dbReference>
<dbReference type="InterPro" id="IPR000640">
    <property type="entry name" value="EFG_V-like"/>
</dbReference>
<evidence type="ECO:0000256" key="3">
    <source>
        <dbReference type="SAM" id="MobiDB-lite"/>
    </source>
</evidence>
<sequence>MDQEYDEFGNLIGDPFDSDAESSSNSMLSDAEALDDQQSLHEQNESTSQALIKHDNNAHQPEITYVAPQITNEAIITPADDTHIKIEIDHSKLPPLKYDYQYVNSLANQLPERIRNISVVGGLHSGKTSFLDHLIYDTYTSVPRKSDDKPTRLLDNHRLEIDRGISIKNSPMTLLLPDLSQKSYIFNLMDTPGHFNFLNESNTSLNHVEGAVLVVDIVEGFTPRDKQIVSRILLNNKPIVLVINKIDRLILELNLPVNESYLKINVTIDEINQFIKNHEFFSLYKYNHKPLLPNLNNVIFSSALFEFHFSVLSFAQLYIDANQFEIDPRVFAKRLWTDHYDKANSTFTKTAKFPTAFESFILEPIYKIFTHTLTSSLSDNKLEKILWSNFGVKLSKQQYRQDHRKLLKDIFKAIFGGYNGFVEAVKDIEAPVEVKGPHPSVFAKIISLIESPDTLKFSALVRIYKGSLELGQKVKVIGDNFSEDDENFKIETIDGLFIPGGRYSIPIAKASAGSVVIVDGIDSIISKKSTTSSITQQLINNDKLHDKSVFKVAIQPENPSELPKLLQGIRNVNKSYISCNINVEESGEIVLYGPGELYLDCILHDLRFYFTKDLEIKVSDPMTRFSETIIETSAAKIPVSTKSGHNQVSITAEPVQDSKLSKFIEAGKLDLSQPIRTTSKIMRNDFGWDALAARSIWSFGPEDMQFPNILMDDTLESETNKELIYSVKDSISLGFKWSVNEGPLCNEPIRGTKFKILDAVLSGSEIQRSSAQIIPMTRRACYTGFLTATPRLMEPIYTVYLTCTEACIRIVSKILLGRRGYILNRKPIPATKLFEVEGMVPVIESVGLETDIRLHTQGQAMCMFDFNKWEIVPGDPLDQDCFLPTLKPVPEESLARDFVTKTRKRKGLTGEITLEKYIDQELYARLKESGVVV</sequence>
<gene>
    <name evidence="5" type="ORF">CANTADRAFT_49656</name>
</gene>
<dbReference type="STRING" id="984487.A0A1E4SJY5"/>
<dbReference type="InterPro" id="IPR000795">
    <property type="entry name" value="T_Tr_GTP-bd_dom"/>
</dbReference>
<dbReference type="FunFam" id="3.30.70.870:FF:000002">
    <property type="entry name" value="Translation elongation factor 2"/>
    <property type="match status" value="1"/>
</dbReference>
<accession>A0A1E4SJY5</accession>
<dbReference type="InterPro" id="IPR020568">
    <property type="entry name" value="Ribosomal_Su5_D2-typ_SF"/>
</dbReference>
<evidence type="ECO:0000313" key="6">
    <source>
        <dbReference type="Proteomes" id="UP000094285"/>
    </source>
</evidence>
<dbReference type="Pfam" id="PF00679">
    <property type="entry name" value="EFG_C"/>
    <property type="match status" value="1"/>
</dbReference>
<evidence type="ECO:0000259" key="4">
    <source>
        <dbReference type="PROSITE" id="PS51722"/>
    </source>
</evidence>
<dbReference type="Pfam" id="PF03764">
    <property type="entry name" value="EFG_IV"/>
    <property type="match status" value="1"/>
</dbReference>
<dbReference type="EMBL" id="KV453911">
    <property type="protein sequence ID" value="ODV79825.1"/>
    <property type="molecule type" value="Genomic_DNA"/>
</dbReference>
<keyword evidence="1" id="KW-0547">Nucleotide-binding</keyword>
<dbReference type="RefSeq" id="XP_020064947.1">
    <property type="nucleotide sequence ID" value="XM_020209739.1"/>
</dbReference>
<name>A0A1E4SJY5_9ASCO</name>
<dbReference type="Gene3D" id="3.40.50.300">
    <property type="entry name" value="P-loop containing nucleotide triphosphate hydrolases"/>
    <property type="match status" value="1"/>
</dbReference>
<dbReference type="GO" id="GO:0030623">
    <property type="term" value="F:U5 snRNA binding"/>
    <property type="evidence" value="ECO:0007669"/>
    <property type="project" value="EnsemblFungi"/>
</dbReference>
<dbReference type="InterPro" id="IPR035647">
    <property type="entry name" value="EFG_III/V"/>
</dbReference>
<dbReference type="CDD" id="cd01683">
    <property type="entry name" value="EF2_IV_snRNP"/>
    <property type="match status" value="1"/>
</dbReference>
<dbReference type="SUPFAM" id="SSF52540">
    <property type="entry name" value="P-loop containing nucleoside triphosphate hydrolases"/>
    <property type="match status" value="1"/>
</dbReference>
<dbReference type="PANTHER" id="PTHR42908">
    <property type="entry name" value="TRANSLATION ELONGATION FACTOR-RELATED"/>
    <property type="match status" value="1"/>
</dbReference>
<dbReference type="Pfam" id="PF00009">
    <property type="entry name" value="GTP_EFTU"/>
    <property type="match status" value="1"/>
</dbReference>
<dbReference type="GO" id="GO:0000974">
    <property type="term" value="C:Prp19 complex"/>
    <property type="evidence" value="ECO:0007669"/>
    <property type="project" value="EnsemblFungi"/>
</dbReference>
<dbReference type="SUPFAM" id="SSF50447">
    <property type="entry name" value="Translation proteins"/>
    <property type="match status" value="1"/>
</dbReference>
<protein>
    <submittedName>
        <fullName evidence="5">p-loop containing nucleoside triphosphate hydrolase protein</fullName>
    </submittedName>
</protein>
<dbReference type="GO" id="GO:0000349">
    <property type="term" value="P:generation of catalytic spliceosome for first transesterification step"/>
    <property type="evidence" value="ECO:0007669"/>
    <property type="project" value="EnsemblFungi"/>
</dbReference>
<feature type="domain" description="Tr-type G" evidence="4">
    <location>
        <begin position="112"/>
        <end position="329"/>
    </location>
</feature>
<dbReference type="Gene3D" id="3.30.70.870">
    <property type="entry name" value="Elongation Factor G (Translational Gtpase), domain 3"/>
    <property type="match status" value="1"/>
</dbReference>
<proteinExistence type="predicted"/>
<reference evidence="6" key="1">
    <citation type="submission" date="2016-05" db="EMBL/GenBank/DDBJ databases">
        <title>Comparative genomics of biotechnologically important yeasts.</title>
        <authorList>
            <consortium name="DOE Joint Genome Institute"/>
            <person name="Riley R."/>
            <person name="Haridas S."/>
            <person name="Wolfe K.H."/>
            <person name="Lopes M.R."/>
            <person name="Hittinger C.T."/>
            <person name="Goker M."/>
            <person name="Salamov A."/>
            <person name="Wisecaver J."/>
            <person name="Long T.M."/>
            <person name="Aerts A.L."/>
            <person name="Barry K."/>
            <person name="Choi C."/>
            <person name="Clum A."/>
            <person name="Coughlan A.Y."/>
            <person name="Deshpande S."/>
            <person name="Douglass A.P."/>
            <person name="Hanson S.J."/>
            <person name="Klenk H.-P."/>
            <person name="Labutti K."/>
            <person name="Lapidus A."/>
            <person name="Lindquist E."/>
            <person name="Lipzen A."/>
            <person name="Meier-Kolthoff J.P."/>
            <person name="Ohm R.A."/>
            <person name="Otillar R.P."/>
            <person name="Pangilinan J."/>
            <person name="Peng Y."/>
            <person name="Rokas A."/>
            <person name="Rosa C.A."/>
            <person name="Scheuner C."/>
            <person name="Sibirny A.A."/>
            <person name="Slot J.C."/>
            <person name="Stielow J.B."/>
            <person name="Sun H."/>
            <person name="Kurtzman C.P."/>
            <person name="Blackwell M."/>
            <person name="Grigoriev I.V."/>
            <person name="Jeffries T.W."/>
        </authorList>
    </citation>
    <scope>NUCLEOTIDE SEQUENCE [LARGE SCALE GENOMIC DNA]</scope>
    <source>
        <strain evidence="6">NRRL Y-17324</strain>
    </source>
</reference>
<dbReference type="InterPro" id="IPR009000">
    <property type="entry name" value="Transl_B-barrel_sf"/>
</dbReference>
<dbReference type="Proteomes" id="UP000094285">
    <property type="component" value="Unassembled WGS sequence"/>
</dbReference>
<organism evidence="5 6">
    <name type="scientific">Suhomyces tanzawaensis NRRL Y-17324</name>
    <dbReference type="NCBI Taxonomy" id="984487"/>
    <lineage>
        <taxon>Eukaryota</taxon>
        <taxon>Fungi</taxon>
        <taxon>Dikarya</taxon>
        <taxon>Ascomycota</taxon>
        <taxon>Saccharomycotina</taxon>
        <taxon>Pichiomycetes</taxon>
        <taxon>Debaryomycetaceae</taxon>
        <taxon>Suhomyces</taxon>
    </lineage>
</organism>
<dbReference type="OrthoDB" id="364892at2759"/>
<dbReference type="GO" id="GO:0005525">
    <property type="term" value="F:GTP binding"/>
    <property type="evidence" value="ECO:0007669"/>
    <property type="project" value="UniProtKB-KW"/>
</dbReference>
<dbReference type="AlphaFoldDB" id="A0A1E4SJY5"/>
<keyword evidence="5" id="KW-0378">Hydrolase</keyword>
<dbReference type="Gene3D" id="2.40.30.10">
    <property type="entry name" value="Translation factors"/>
    <property type="match status" value="1"/>
</dbReference>
<dbReference type="GO" id="GO:0000244">
    <property type="term" value="P:spliceosomal tri-snRNP complex assembly"/>
    <property type="evidence" value="ECO:0007669"/>
    <property type="project" value="EnsemblFungi"/>
</dbReference>
<dbReference type="Gene3D" id="3.30.230.10">
    <property type="match status" value="1"/>
</dbReference>
<dbReference type="GO" id="GO:0071007">
    <property type="term" value="C:U2-type catalytic step 2 spliceosome"/>
    <property type="evidence" value="ECO:0007669"/>
    <property type="project" value="TreeGrafter"/>
</dbReference>
<dbReference type="FunFam" id="3.30.230.10:FF:000009">
    <property type="entry name" value="116 kDa U5 small nuclear ribonucleoprotein component"/>
    <property type="match status" value="1"/>
</dbReference>
<dbReference type="SUPFAM" id="SSF54980">
    <property type="entry name" value="EF-G C-terminal domain-like"/>
    <property type="match status" value="2"/>
</dbReference>
<evidence type="ECO:0000256" key="2">
    <source>
        <dbReference type="ARBA" id="ARBA00023134"/>
    </source>
</evidence>
<feature type="region of interest" description="Disordered" evidence="3">
    <location>
        <begin position="1"/>
        <end position="47"/>
    </location>
</feature>
<dbReference type="Gene3D" id="3.90.1430.10">
    <property type="entry name" value="Yeast translation eEF2 (G' domain)"/>
    <property type="match status" value="1"/>
</dbReference>
<dbReference type="GO" id="GO:0003924">
    <property type="term" value="F:GTPase activity"/>
    <property type="evidence" value="ECO:0007669"/>
    <property type="project" value="EnsemblFungi"/>
</dbReference>
<dbReference type="SUPFAM" id="SSF54211">
    <property type="entry name" value="Ribosomal protein S5 domain 2-like"/>
    <property type="match status" value="1"/>
</dbReference>
<dbReference type="InterPro" id="IPR027417">
    <property type="entry name" value="P-loop_NTPase"/>
</dbReference>
<keyword evidence="6" id="KW-1185">Reference proteome</keyword>
<dbReference type="PRINTS" id="PR00315">
    <property type="entry name" value="ELONGATNFCT"/>
</dbReference>